<dbReference type="Proteomes" id="UP000507470">
    <property type="component" value="Unassembled WGS sequence"/>
</dbReference>
<protein>
    <submittedName>
        <fullName evidence="1">MEGF10_11</fullName>
    </submittedName>
</protein>
<keyword evidence="2" id="KW-1185">Reference proteome</keyword>
<name>A0A6J7ZTW8_MYTCO</name>
<evidence type="ECO:0000313" key="1">
    <source>
        <dbReference type="EMBL" id="CAC5355532.1"/>
    </source>
</evidence>
<accession>A0A6J7ZTW8</accession>
<gene>
    <name evidence="1" type="ORF">MCOR_205</name>
</gene>
<dbReference type="EMBL" id="CACVKT020000057">
    <property type="protein sequence ID" value="CAC5355532.1"/>
    <property type="molecule type" value="Genomic_DNA"/>
</dbReference>
<reference evidence="1 2" key="1">
    <citation type="submission" date="2020-06" db="EMBL/GenBank/DDBJ databases">
        <authorList>
            <person name="Li R."/>
            <person name="Bekaert M."/>
        </authorList>
    </citation>
    <scope>NUCLEOTIDE SEQUENCE [LARGE SCALE GENOMIC DNA]</scope>
    <source>
        <strain evidence="2">wild</strain>
    </source>
</reference>
<sequence>MGESCQPCKLGLYGRKCGDSCQCNEYEVCHHVVGCLNLTYETSSIKVTSVVEREINENNVKSNQVEDQYERVYDLIDESQMIDMPIQHPIPTVKSSIDLSVNEESSISDGYINPYQPIISDPTLHYYSKTKSVNDTDPLNENHQHEDIKTLNRLLANEEIPMKQKTSSVKISPPSLFMGSKTEMKRSDYISMNQNDIEIEIPVICNTK</sequence>
<organism evidence="1 2">
    <name type="scientific">Mytilus coruscus</name>
    <name type="common">Sea mussel</name>
    <dbReference type="NCBI Taxonomy" id="42192"/>
    <lineage>
        <taxon>Eukaryota</taxon>
        <taxon>Metazoa</taxon>
        <taxon>Spiralia</taxon>
        <taxon>Lophotrochozoa</taxon>
        <taxon>Mollusca</taxon>
        <taxon>Bivalvia</taxon>
        <taxon>Autobranchia</taxon>
        <taxon>Pteriomorphia</taxon>
        <taxon>Mytilida</taxon>
        <taxon>Mytiloidea</taxon>
        <taxon>Mytilidae</taxon>
        <taxon>Mytilinae</taxon>
        <taxon>Mytilus</taxon>
    </lineage>
</organism>
<proteinExistence type="predicted"/>
<dbReference type="AlphaFoldDB" id="A0A6J7ZTW8"/>
<evidence type="ECO:0000313" key="2">
    <source>
        <dbReference type="Proteomes" id="UP000507470"/>
    </source>
</evidence>